<dbReference type="AlphaFoldDB" id="A0AAP0IX87"/>
<evidence type="ECO:0000313" key="3">
    <source>
        <dbReference type="Proteomes" id="UP001417504"/>
    </source>
</evidence>
<name>A0AAP0IX87_9MAGN</name>
<keyword evidence="3" id="KW-1185">Reference proteome</keyword>
<dbReference type="EMBL" id="JBBNAE010000005">
    <property type="protein sequence ID" value="KAK9123419.1"/>
    <property type="molecule type" value="Genomic_DNA"/>
</dbReference>
<accession>A0AAP0IX87</accession>
<evidence type="ECO:0000313" key="2">
    <source>
        <dbReference type="EMBL" id="KAK9123419.1"/>
    </source>
</evidence>
<organism evidence="2 3">
    <name type="scientific">Stephania japonica</name>
    <dbReference type="NCBI Taxonomy" id="461633"/>
    <lineage>
        <taxon>Eukaryota</taxon>
        <taxon>Viridiplantae</taxon>
        <taxon>Streptophyta</taxon>
        <taxon>Embryophyta</taxon>
        <taxon>Tracheophyta</taxon>
        <taxon>Spermatophyta</taxon>
        <taxon>Magnoliopsida</taxon>
        <taxon>Ranunculales</taxon>
        <taxon>Menispermaceae</taxon>
        <taxon>Menispermoideae</taxon>
        <taxon>Cissampelideae</taxon>
        <taxon>Stephania</taxon>
    </lineage>
</organism>
<dbReference type="Proteomes" id="UP001417504">
    <property type="component" value="Unassembled WGS sequence"/>
</dbReference>
<evidence type="ECO:0000256" key="1">
    <source>
        <dbReference type="SAM" id="MobiDB-lite"/>
    </source>
</evidence>
<feature type="region of interest" description="Disordered" evidence="1">
    <location>
        <begin position="1"/>
        <end position="38"/>
    </location>
</feature>
<gene>
    <name evidence="2" type="ORF">Sjap_013021</name>
</gene>
<sequence length="104" mass="11998">MPISMNNKRVEIGARRRSGRYGTHNSNTGTRNPSNDRSSKIDLVFHHEMEAKEKGMSRPNNQAEELFLYSTMDLHSVKHKKDEFHGWATVFTISLKLSKPRDLV</sequence>
<feature type="compositionally biased region" description="Polar residues" evidence="1">
    <location>
        <begin position="23"/>
        <end position="36"/>
    </location>
</feature>
<comment type="caution">
    <text evidence="2">The sequence shown here is derived from an EMBL/GenBank/DDBJ whole genome shotgun (WGS) entry which is preliminary data.</text>
</comment>
<protein>
    <submittedName>
        <fullName evidence="2">Uncharacterized protein</fullName>
    </submittedName>
</protein>
<reference evidence="2 3" key="1">
    <citation type="submission" date="2024-01" db="EMBL/GenBank/DDBJ databases">
        <title>Genome assemblies of Stephania.</title>
        <authorList>
            <person name="Yang L."/>
        </authorList>
    </citation>
    <scope>NUCLEOTIDE SEQUENCE [LARGE SCALE GENOMIC DNA]</scope>
    <source>
        <strain evidence="2">QJT</strain>
        <tissue evidence="2">Leaf</tissue>
    </source>
</reference>
<proteinExistence type="predicted"/>